<dbReference type="Proteomes" id="UP001518925">
    <property type="component" value="Unassembled WGS sequence"/>
</dbReference>
<evidence type="ECO:0000256" key="1">
    <source>
        <dbReference type="ARBA" id="ARBA00022723"/>
    </source>
</evidence>
<dbReference type="Gene3D" id="3.40.800.10">
    <property type="entry name" value="Ureohydrolase domain"/>
    <property type="match status" value="1"/>
</dbReference>
<organism evidence="5 6">
    <name type="scientific">Bacillus suaedaesalsae</name>
    <dbReference type="NCBI Taxonomy" id="2810349"/>
    <lineage>
        <taxon>Bacteria</taxon>
        <taxon>Bacillati</taxon>
        <taxon>Bacillota</taxon>
        <taxon>Bacilli</taxon>
        <taxon>Bacillales</taxon>
        <taxon>Bacillaceae</taxon>
        <taxon>Bacillus</taxon>
    </lineage>
</organism>
<comment type="caution">
    <text evidence="5">The sequence shown here is derived from an EMBL/GenBank/DDBJ whole genome shotgun (WGS) entry which is preliminary data.</text>
</comment>
<keyword evidence="2" id="KW-0378">Hydrolase</keyword>
<sequence length="283" mass="31204">MKVNVVGVPTNMGALFSGTELSPMALREAGLISKLEEVSEVTDYGDITLPNFLPRHNTPPIRHYPGPRLVWEELTKAKLFEENVFSLILGGDCSIIVGTTTNLTEKFGEDVHVIVIDAHVDDVAPEPENCVGAAAMGLWFLTHANIFWPKHLSANNFTVIGCQTGYTQTAVDPISLPLLRQFGIHAAVQRVLEKCGKDTKILLHLDVDVINEKEMPAAYSPSKEGLTYQECSMLLKELLKDPRLVGLEVTEFSALKDDRGIEAEKLVNFIVNTIASKRELPAR</sequence>
<dbReference type="PRINTS" id="PR00116">
    <property type="entry name" value="ARGINASE"/>
</dbReference>
<name>A0ABS2DKF9_9BACI</name>
<comment type="similarity">
    <text evidence="4">Belongs to the arginase family.</text>
</comment>
<reference evidence="5 6" key="1">
    <citation type="submission" date="2021-02" db="EMBL/GenBank/DDBJ databases">
        <title>Bacillus sp. RD4P76, an endophyte from a halophyte.</title>
        <authorList>
            <person name="Sun J.-Q."/>
        </authorList>
    </citation>
    <scope>NUCLEOTIDE SEQUENCE [LARGE SCALE GENOMIC DNA]</scope>
    <source>
        <strain evidence="5 6">RD4P76</strain>
    </source>
</reference>
<dbReference type="PIRSF" id="PIRSF036979">
    <property type="entry name" value="Arginase"/>
    <property type="match status" value="1"/>
</dbReference>
<evidence type="ECO:0000256" key="2">
    <source>
        <dbReference type="ARBA" id="ARBA00022801"/>
    </source>
</evidence>
<evidence type="ECO:0000313" key="5">
    <source>
        <dbReference type="EMBL" id="MBM6618953.1"/>
    </source>
</evidence>
<dbReference type="EMBL" id="JAFELM010000036">
    <property type="protein sequence ID" value="MBM6618953.1"/>
    <property type="molecule type" value="Genomic_DNA"/>
</dbReference>
<protein>
    <submittedName>
        <fullName evidence="5">Arginase family protein</fullName>
    </submittedName>
</protein>
<dbReference type="InterPro" id="IPR023696">
    <property type="entry name" value="Ureohydrolase_dom_sf"/>
</dbReference>
<accession>A0ABS2DKF9</accession>
<dbReference type="SUPFAM" id="SSF52768">
    <property type="entry name" value="Arginase/deacetylase"/>
    <property type="match status" value="1"/>
</dbReference>
<evidence type="ECO:0000256" key="4">
    <source>
        <dbReference type="PROSITE-ProRule" id="PRU00742"/>
    </source>
</evidence>
<dbReference type="Pfam" id="PF00491">
    <property type="entry name" value="Arginase"/>
    <property type="match status" value="1"/>
</dbReference>
<evidence type="ECO:0000256" key="3">
    <source>
        <dbReference type="ARBA" id="ARBA00023211"/>
    </source>
</evidence>
<dbReference type="PROSITE" id="PS51409">
    <property type="entry name" value="ARGINASE_2"/>
    <property type="match status" value="1"/>
</dbReference>
<dbReference type="InterPro" id="IPR006035">
    <property type="entry name" value="Ureohydrolase"/>
</dbReference>
<keyword evidence="1" id="KW-0479">Metal-binding</keyword>
<dbReference type="PANTHER" id="PTHR43782:SF3">
    <property type="entry name" value="ARGINASE"/>
    <property type="match status" value="1"/>
</dbReference>
<gene>
    <name evidence="5" type="ORF">JR050_14885</name>
</gene>
<keyword evidence="3" id="KW-0464">Manganese</keyword>
<keyword evidence="6" id="KW-1185">Reference proteome</keyword>
<proteinExistence type="inferred from homology"/>
<dbReference type="PANTHER" id="PTHR43782">
    <property type="entry name" value="ARGINASE"/>
    <property type="match status" value="1"/>
</dbReference>
<dbReference type="RefSeq" id="WP_204204291.1">
    <property type="nucleotide sequence ID" value="NZ_JAFELM010000036.1"/>
</dbReference>
<evidence type="ECO:0000313" key="6">
    <source>
        <dbReference type="Proteomes" id="UP001518925"/>
    </source>
</evidence>